<dbReference type="EMBL" id="CP065600">
    <property type="protein sequence ID" value="QPQ91385.1"/>
    <property type="molecule type" value="Genomic_DNA"/>
</dbReference>
<name>A0AAP9XZT1_BURGL</name>
<dbReference type="RefSeq" id="WP_080569399.1">
    <property type="nucleotide sequence ID" value="NZ_CP023204.1"/>
</dbReference>
<protein>
    <submittedName>
        <fullName evidence="1">Thermostable hemolysin</fullName>
    </submittedName>
</protein>
<organism evidence="1 2">
    <name type="scientific">Burkholderia glumae</name>
    <name type="common">Pseudomonas glumae</name>
    <dbReference type="NCBI Taxonomy" id="337"/>
    <lineage>
        <taxon>Bacteria</taxon>
        <taxon>Pseudomonadati</taxon>
        <taxon>Pseudomonadota</taxon>
        <taxon>Betaproteobacteria</taxon>
        <taxon>Burkholderiales</taxon>
        <taxon>Burkholderiaceae</taxon>
        <taxon>Burkholderia</taxon>
    </lineage>
</organism>
<dbReference type="AlphaFoldDB" id="A0AAP9XZT1"/>
<proteinExistence type="predicted"/>
<evidence type="ECO:0000313" key="1">
    <source>
        <dbReference type="EMBL" id="QPQ91385.1"/>
    </source>
</evidence>
<dbReference type="Pfam" id="PF12261">
    <property type="entry name" value="T_hemolysin"/>
    <property type="match status" value="1"/>
</dbReference>
<dbReference type="GeneID" id="98280317"/>
<evidence type="ECO:0000313" key="2">
    <source>
        <dbReference type="Proteomes" id="UP000594892"/>
    </source>
</evidence>
<reference evidence="1 2" key="1">
    <citation type="submission" date="2020-12" db="EMBL/GenBank/DDBJ databases">
        <title>FDA dAtabase for Regulatory Grade micrObial Sequences (FDA-ARGOS): Supporting development and validation of Infectious Disease Dx tests.</title>
        <authorList>
            <person name="Minogue T."/>
            <person name="Wolcott M."/>
            <person name="Wasieloski L."/>
            <person name="Aguilar W."/>
            <person name="Moore D."/>
            <person name="Jaissle J."/>
            <person name="Tallon L."/>
            <person name="Sadzewicz L."/>
            <person name="Zhao X."/>
            <person name="Boylan J."/>
            <person name="Ott S."/>
            <person name="Bowen H."/>
            <person name="Vavikolanu K."/>
            <person name="Mehta A."/>
            <person name="Aluvathingal J."/>
            <person name="Nadendla S."/>
            <person name="Yan Y."/>
            <person name="Sichtig H."/>
        </authorList>
    </citation>
    <scope>NUCLEOTIDE SEQUENCE [LARGE SCALE GENOMIC DNA]</scope>
    <source>
        <strain evidence="1 2">FDAARGOS_949</strain>
    </source>
</reference>
<dbReference type="InterPro" id="IPR022050">
    <property type="entry name" value="T_hemolysin"/>
</dbReference>
<gene>
    <name evidence="1" type="ORF">I6H06_09740</name>
</gene>
<accession>A0AAP9XZT1</accession>
<dbReference type="Proteomes" id="UP000594892">
    <property type="component" value="Chromosome 1"/>
</dbReference>
<sequence length="129" mass="13864">MAADAAKRKSRTAYAARIAADAEYFVAWIDAAQRILACPGIIFAGANALFSEYYLEQPIESGIHDVRRIEYFPSEIAETGNPLSNDIGAAASVIKLVPRLARCIGTRAEPEAARAPSARWRASPSAINA</sequence>